<keyword evidence="2" id="KW-0812">Transmembrane</keyword>
<dbReference type="Pfam" id="PF04280">
    <property type="entry name" value="Tim44"/>
    <property type="match status" value="1"/>
</dbReference>
<feature type="signal peptide" evidence="3">
    <location>
        <begin position="1"/>
        <end position="24"/>
    </location>
</feature>
<reference evidence="5 6" key="1">
    <citation type="submission" date="2020-08" db="EMBL/GenBank/DDBJ databases">
        <title>Genomic Encyclopedia of Type Strains, Phase IV (KMG-IV): sequencing the most valuable type-strain genomes for metagenomic binning, comparative biology and taxonomic classification.</title>
        <authorList>
            <person name="Goeker M."/>
        </authorList>
    </citation>
    <scope>NUCLEOTIDE SEQUENCE [LARGE SCALE GENOMIC DNA]</scope>
    <source>
        <strain evidence="5 6">DSM 17454</strain>
    </source>
</reference>
<evidence type="ECO:0000256" key="3">
    <source>
        <dbReference type="SAM" id="SignalP"/>
    </source>
</evidence>
<dbReference type="InterPro" id="IPR032710">
    <property type="entry name" value="NTF2-like_dom_sf"/>
</dbReference>
<feature type="transmembrane region" description="Helical" evidence="2">
    <location>
        <begin position="90"/>
        <end position="110"/>
    </location>
</feature>
<comment type="caution">
    <text evidence="5">The sequence shown here is derived from an EMBL/GenBank/DDBJ whole genome shotgun (WGS) entry which is preliminary data.</text>
</comment>
<feature type="region of interest" description="Disordered" evidence="1">
    <location>
        <begin position="31"/>
        <end position="86"/>
    </location>
</feature>
<dbReference type="EMBL" id="JACHGI010000005">
    <property type="protein sequence ID" value="MBB6467358.1"/>
    <property type="molecule type" value="Genomic_DNA"/>
</dbReference>
<accession>A0A8E1WFH9</accession>
<sequence>MTMSRTTRFATLFAGLFLAFSMVAVDQADARRGGSFGSRGARTFQSAPPTRTAPQPAAPVERSMTPNTGQATNPATNAARPGAAAQQRPGFMGGFGGAMIGGLLMGGLLGMMMGQGFGGLAGMFGMLMQILLIGGAIWLALRFFRSRQASNAGPAMAGAGAGGGNFNSGGGNFNYRDAALAETGKANGGGSRSFSIPSIGGSRTETVPQQPVSKDITVSGEDLETFQRMLTEVQEAFGREDHKALRRLVTPEMVSYLSEELADNAQNGVRNDVTDVQLLQADIAESWNEGDRDYATAAMNYSSIDVTRNRTTGEVVDGDDNEPTETTELWTFVRQNGGAWQLSAIQEA</sequence>
<evidence type="ECO:0000313" key="6">
    <source>
        <dbReference type="Proteomes" id="UP000532373"/>
    </source>
</evidence>
<dbReference type="PANTHER" id="PTHR41542">
    <property type="entry name" value="BLL5807 PROTEIN"/>
    <property type="match status" value="1"/>
</dbReference>
<evidence type="ECO:0000256" key="1">
    <source>
        <dbReference type="SAM" id="MobiDB-lite"/>
    </source>
</evidence>
<feature type="compositionally biased region" description="Low complexity" evidence="1">
    <location>
        <begin position="38"/>
        <end position="59"/>
    </location>
</feature>
<dbReference type="InterPro" id="IPR007379">
    <property type="entry name" value="Tim44-like_dom"/>
</dbReference>
<dbReference type="AlphaFoldDB" id="A0A8E1WFH9"/>
<dbReference type="PANTHER" id="PTHR41542:SF1">
    <property type="entry name" value="BLL5807 PROTEIN"/>
    <property type="match status" value="1"/>
</dbReference>
<feature type="transmembrane region" description="Helical" evidence="2">
    <location>
        <begin position="117"/>
        <end position="141"/>
    </location>
</feature>
<keyword evidence="3" id="KW-0732">Signal</keyword>
<keyword evidence="2" id="KW-0472">Membrane</keyword>
<evidence type="ECO:0000259" key="4">
    <source>
        <dbReference type="SMART" id="SM00978"/>
    </source>
</evidence>
<keyword evidence="2" id="KW-1133">Transmembrane helix</keyword>
<proteinExistence type="predicted"/>
<protein>
    <submittedName>
        <fullName evidence="5">Lipid-binding transport protein (Tim44 family)</fullName>
    </submittedName>
</protein>
<evidence type="ECO:0000256" key="2">
    <source>
        <dbReference type="SAM" id="Phobius"/>
    </source>
</evidence>
<feature type="domain" description="Tim44-like" evidence="4">
    <location>
        <begin position="204"/>
        <end position="347"/>
    </location>
</feature>
<evidence type="ECO:0000313" key="5">
    <source>
        <dbReference type="EMBL" id="MBB6467358.1"/>
    </source>
</evidence>
<gene>
    <name evidence="5" type="ORF">HNQ96_003237</name>
</gene>
<dbReference type="SMART" id="SM00978">
    <property type="entry name" value="Tim44"/>
    <property type="match status" value="1"/>
</dbReference>
<feature type="compositionally biased region" description="Low complexity" evidence="1">
    <location>
        <begin position="70"/>
        <end position="86"/>
    </location>
</feature>
<dbReference type="Proteomes" id="UP000532373">
    <property type="component" value="Unassembled WGS sequence"/>
</dbReference>
<feature type="chain" id="PRO_5034846437" evidence="3">
    <location>
        <begin position="25"/>
        <end position="348"/>
    </location>
</feature>
<name>A0A8E1WFH9_9HYPH</name>
<dbReference type="Gene3D" id="3.10.450.240">
    <property type="match status" value="1"/>
</dbReference>
<dbReference type="RefSeq" id="WP_184769751.1">
    <property type="nucleotide sequence ID" value="NZ_JACHGI010000005.1"/>
</dbReference>
<organism evidence="5 6">
    <name type="scientific">Aminobacter carboxidus</name>
    <dbReference type="NCBI Taxonomy" id="376165"/>
    <lineage>
        <taxon>Bacteria</taxon>
        <taxon>Pseudomonadati</taxon>
        <taxon>Pseudomonadota</taxon>
        <taxon>Alphaproteobacteria</taxon>
        <taxon>Hyphomicrobiales</taxon>
        <taxon>Phyllobacteriaceae</taxon>
        <taxon>Aminobacter</taxon>
    </lineage>
</organism>
<dbReference type="SUPFAM" id="SSF54427">
    <property type="entry name" value="NTF2-like"/>
    <property type="match status" value="1"/>
</dbReference>